<dbReference type="PROSITE" id="PS51296">
    <property type="entry name" value="RIESKE"/>
    <property type="match status" value="1"/>
</dbReference>
<evidence type="ECO:0000256" key="3">
    <source>
        <dbReference type="ARBA" id="ARBA00023004"/>
    </source>
</evidence>
<evidence type="ECO:0000256" key="4">
    <source>
        <dbReference type="ARBA" id="ARBA00023014"/>
    </source>
</evidence>
<accession>A0A974A593</accession>
<feature type="domain" description="Rieske" evidence="5">
    <location>
        <begin position="11"/>
        <end position="97"/>
    </location>
</feature>
<evidence type="ECO:0000256" key="2">
    <source>
        <dbReference type="ARBA" id="ARBA00022723"/>
    </source>
</evidence>
<dbReference type="InterPro" id="IPR017941">
    <property type="entry name" value="Rieske_2Fe-2S"/>
</dbReference>
<dbReference type="GO" id="GO:0046872">
    <property type="term" value="F:metal ion binding"/>
    <property type="evidence" value="ECO:0007669"/>
    <property type="project" value="UniProtKB-KW"/>
</dbReference>
<dbReference type="EMBL" id="JAAOLE020000001">
    <property type="protein sequence ID" value="NVI48149.1"/>
    <property type="molecule type" value="Genomic_DNA"/>
</dbReference>
<dbReference type="Pfam" id="PF00355">
    <property type="entry name" value="Rieske"/>
    <property type="match status" value="1"/>
</dbReference>
<reference evidence="6" key="1">
    <citation type="submission" date="2020-06" db="EMBL/GenBank/DDBJ databases">
        <title>Whole Genome Sequence of Bradyrhizobium sp. Strain 1S1.</title>
        <authorList>
            <person name="Bromfield E.S.P."/>
            <person name="Cloutier S."/>
        </authorList>
    </citation>
    <scope>NUCLEOTIDE SEQUENCE [LARGE SCALE GENOMIC DNA]</scope>
    <source>
        <strain evidence="6">1S1</strain>
    </source>
</reference>
<keyword evidence="2" id="KW-0479">Metal-binding</keyword>
<dbReference type="InterPro" id="IPR036922">
    <property type="entry name" value="Rieske_2Fe-2S_sf"/>
</dbReference>
<dbReference type="GO" id="GO:0051537">
    <property type="term" value="F:2 iron, 2 sulfur cluster binding"/>
    <property type="evidence" value="ECO:0007669"/>
    <property type="project" value="UniProtKB-KW"/>
</dbReference>
<evidence type="ECO:0000313" key="6">
    <source>
        <dbReference type="EMBL" id="NVI48149.1"/>
    </source>
</evidence>
<dbReference type="CDD" id="cd03467">
    <property type="entry name" value="Rieske"/>
    <property type="match status" value="1"/>
</dbReference>
<proteinExistence type="predicted"/>
<dbReference type="Gene3D" id="2.102.10.10">
    <property type="entry name" value="Rieske [2Fe-2S] iron-sulphur domain"/>
    <property type="match status" value="1"/>
</dbReference>
<dbReference type="AlphaFoldDB" id="A0A974A593"/>
<keyword evidence="4" id="KW-0411">Iron-sulfur</keyword>
<sequence>MSADKRRPLTDVVCRLSDLEDGKAYGFDPFKRGRDTVFVVRRGNKVYAYVDICPHYGSTPLPWKKNAYLTGDAQHILCSAHGAIFDIETGVCVLGPCLGQSLSPVEIAISYEGDIRFFLGADDKLIGEPVVTN</sequence>
<comment type="caution">
    <text evidence="6">The sequence shown here is derived from an EMBL/GenBank/DDBJ whole genome shotgun (WGS) entry which is preliminary data.</text>
</comment>
<dbReference type="PANTHER" id="PTHR40261:SF1">
    <property type="entry name" value="RIESKE DOMAIN-CONTAINING PROTEIN"/>
    <property type="match status" value="1"/>
</dbReference>
<gene>
    <name evidence="6" type="ORF">HAP48_035480</name>
</gene>
<name>A0A974A593_9BRAD</name>
<dbReference type="RefSeq" id="WP_051346728.1">
    <property type="nucleotide sequence ID" value="NZ_CP088285.1"/>
</dbReference>
<organism evidence="6">
    <name type="scientific">Bradyrhizobium septentrionale</name>
    <dbReference type="NCBI Taxonomy" id="1404411"/>
    <lineage>
        <taxon>Bacteria</taxon>
        <taxon>Pseudomonadati</taxon>
        <taxon>Pseudomonadota</taxon>
        <taxon>Alphaproteobacteria</taxon>
        <taxon>Hyphomicrobiales</taxon>
        <taxon>Nitrobacteraceae</taxon>
        <taxon>Bradyrhizobium</taxon>
    </lineage>
</organism>
<dbReference type="PANTHER" id="PTHR40261">
    <property type="match status" value="1"/>
</dbReference>
<keyword evidence="3" id="KW-0408">Iron</keyword>
<protein>
    <submittedName>
        <fullName evidence="6">Rieske (2Fe-2S) protein</fullName>
    </submittedName>
</protein>
<dbReference type="SUPFAM" id="SSF50022">
    <property type="entry name" value="ISP domain"/>
    <property type="match status" value="1"/>
</dbReference>
<keyword evidence="1" id="KW-0001">2Fe-2S</keyword>
<evidence type="ECO:0000256" key="1">
    <source>
        <dbReference type="ARBA" id="ARBA00022714"/>
    </source>
</evidence>
<evidence type="ECO:0000259" key="5">
    <source>
        <dbReference type="PROSITE" id="PS51296"/>
    </source>
</evidence>